<dbReference type="OrthoDB" id="276685at2759"/>
<proteinExistence type="inferred from homology"/>
<dbReference type="GO" id="GO:0046395">
    <property type="term" value="P:carboxylic acid catabolic process"/>
    <property type="evidence" value="ECO:0007669"/>
    <property type="project" value="UniProtKB-ARBA"/>
</dbReference>
<name>C5KTS0_PERM5</name>
<comment type="subunit">
    <text evidence="5">Heterodimer of an alpha and a beta subunit.</text>
</comment>
<evidence type="ECO:0000256" key="3">
    <source>
        <dbReference type="ARBA" id="ARBA00022448"/>
    </source>
</evidence>
<accession>C5KTS0</accession>
<keyword evidence="3 5" id="KW-0813">Transport</keyword>
<dbReference type="GO" id="GO:0009055">
    <property type="term" value="F:electron transfer activity"/>
    <property type="evidence" value="ECO:0007669"/>
    <property type="project" value="InterPro"/>
</dbReference>
<keyword evidence="8" id="KW-1185">Reference proteome</keyword>
<dbReference type="InterPro" id="IPR014729">
    <property type="entry name" value="Rossmann-like_a/b/a_fold"/>
</dbReference>
<dbReference type="EMBL" id="GG676180">
    <property type="protein sequence ID" value="EER11962.1"/>
    <property type="molecule type" value="Genomic_DNA"/>
</dbReference>
<keyword evidence="4 5" id="KW-0249">Electron transport</keyword>
<dbReference type="RefSeq" id="XP_002780167.1">
    <property type="nucleotide sequence ID" value="XM_002780121.1"/>
</dbReference>
<dbReference type="PIRSF" id="PIRSF000090">
    <property type="entry name" value="Beta-ETF"/>
    <property type="match status" value="1"/>
</dbReference>
<dbReference type="GeneID" id="9060800"/>
<evidence type="ECO:0000256" key="4">
    <source>
        <dbReference type="ARBA" id="ARBA00022982"/>
    </source>
</evidence>
<dbReference type="AlphaFoldDB" id="C5KTS0"/>
<comment type="subcellular location">
    <subcellularLocation>
        <location evidence="1 5">Mitochondrion matrix</location>
    </subcellularLocation>
</comment>
<dbReference type="OMA" id="ADLNEWD"/>
<keyword evidence="5" id="KW-0496">Mitochondrion</keyword>
<feature type="domain" description="Electron transfer flavoprotein alpha/beta-subunit N-terminal" evidence="6">
    <location>
        <begin position="24"/>
        <end position="214"/>
    </location>
</feature>
<sequence>MTKALVCIKRVVDYAVKVRVMATKAGVDLANVKHSVNPFCEIAVEEALRMKEAGHLSEVVAVCAGTDKATEQLRQALAMGCDRATHLRTDQELPPLLVAKLIEKIVEKEDPLLVLMGKQAIDGDMGQTCQLLAGMLGWPQATCASKVVVSDDNTELTVDREVDTGIQKVHIPLPAVMSADLRLNTPRYATLPNLMKAKKKPIEVIPAESLGVDLKSTLQVTSVEEPPARKAGVILSDVDELIDKLKNEAKVL</sequence>
<dbReference type="PANTHER" id="PTHR21294">
    <property type="entry name" value="ELECTRON TRANSFER FLAVOPROTEIN BETA-SUBUNIT"/>
    <property type="match status" value="1"/>
</dbReference>
<dbReference type="Gene3D" id="3.40.50.620">
    <property type="entry name" value="HUPs"/>
    <property type="match status" value="1"/>
</dbReference>
<dbReference type="InterPro" id="IPR012255">
    <property type="entry name" value="ETF_b"/>
</dbReference>
<dbReference type="InParanoid" id="C5KTS0"/>
<gene>
    <name evidence="7" type="ORF">Pmar_PMAR019064</name>
</gene>
<dbReference type="InterPro" id="IPR014730">
    <property type="entry name" value="ETF_a/b_N"/>
</dbReference>
<organism evidence="8">
    <name type="scientific">Perkinsus marinus (strain ATCC 50983 / TXsc)</name>
    <dbReference type="NCBI Taxonomy" id="423536"/>
    <lineage>
        <taxon>Eukaryota</taxon>
        <taxon>Sar</taxon>
        <taxon>Alveolata</taxon>
        <taxon>Perkinsozoa</taxon>
        <taxon>Perkinsea</taxon>
        <taxon>Perkinsida</taxon>
        <taxon>Perkinsidae</taxon>
        <taxon>Perkinsus</taxon>
    </lineage>
</organism>
<evidence type="ECO:0000256" key="5">
    <source>
        <dbReference type="PIRNR" id="PIRNR000090"/>
    </source>
</evidence>
<dbReference type="Proteomes" id="UP000007800">
    <property type="component" value="Unassembled WGS sequence"/>
</dbReference>
<evidence type="ECO:0000313" key="8">
    <source>
        <dbReference type="Proteomes" id="UP000007800"/>
    </source>
</evidence>
<evidence type="ECO:0000256" key="2">
    <source>
        <dbReference type="ARBA" id="ARBA00007557"/>
    </source>
</evidence>
<dbReference type="PANTHER" id="PTHR21294:SF8">
    <property type="entry name" value="ELECTRON TRANSFER FLAVOPROTEIN SUBUNIT BETA"/>
    <property type="match status" value="1"/>
</dbReference>
<dbReference type="InterPro" id="IPR033948">
    <property type="entry name" value="ETF_beta_N"/>
</dbReference>
<dbReference type="SUPFAM" id="SSF52402">
    <property type="entry name" value="Adenine nucleotide alpha hydrolases-like"/>
    <property type="match status" value="1"/>
</dbReference>
<evidence type="ECO:0000313" key="7">
    <source>
        <dbReference type="EMBL" id="EER11962.1"/>
    </source>
</evidence>
<comment type="function">
    <text evidence="5">The electron transfer flavoprotein serves as a specific electron acceptor for several dehydrogenases, including five acyl-CoA dehydrogenases, glutaryl-CoA and sarcosine dehydrogenase. It transfers the electrons to the main mitochondrial respiratory chain via ETF-ubiquinone oxidoreductase (ETF dehydrogenase).</text>
</comment>
<comment type="similarity">
    <text evidence="2 5">Belongs to the ETF beta-subunit/FixA family.</text>
</comment>
<dbReference type="CDD" id="cd01714">
    <property type="entry name" value="ETF_beta"/>
    <property type="match status" value="1"/>
</dbReference>
<dbReference type="Pfam" id="PF01012">
    <property type="entry name" value="ETF"/>
    <property type="match status" value="1"/>
</dbReference>
<reference evidence="7 8" key="1">
    <citation type="submission" date="2008-07" db="EMBL/GenBank/DDBJ databases">
        <authorList>
            <person name="El-Sayed N."/>
            <person name="Caler E."/>
            <person name="Inman J."/>
            <person name="Amedeo P."/>
            <person name="Hass B."/>
            <person name="Wortman J."/>
        </authorList>
    </citation>
    <scope>NUCLEOTIDE SEQUENCE [LARGE SCALE GENOMIC DNA]</scope>
    <source>
        <strain evidence="8">ATCC 50983 / TXsc</strain>
    </source>
</reference>
<dbReference type="GO" id="GO:0005759">
    <property type="term" value="C:mitochondrial matrix"/>
    <property type="evidence" value="ECO:0007669"/>
    <property type="project" value="UniProtKB-SubCell"/>
</dbReference>
<protein>
    <recommendedName>
        <fullName evidence="5">Electron transfer flavoprotein subunit beta</fullName>
        <shortName evidence="5">Beta-ETF</shortName>
    </recommendedName>
</protein>
<evidence type="ECO:0000259" key="6">
    <source>
        <dbReference type="SMART" id="SM00893"/>
    </source>
</evidence>
<dbReference type="FunFam" id="3.40.50.620:FF:000011">
    <property type="entry name" value="Electron transfer flavoprotein subunit beta"/>
    <property type="match status" value="1"/>
</dbReference>
<dbReference type="SMART" id="SM00893">
    <property type="entry name" value="ETF"/>
    <property type="match status" value="1"/>
</dbReference>
<evidence type="ECO:0000256" key="1">
    <source>
        <dbReference type="ARBA" id="ARBA00004305"/>
    </source>
</evidence>